<evidence type="ECO:0000313" key="3">
    <source>
        <dbReference type="EMBL" id="KAH7568477.1"/>
    </source>
</evidence>
<evidence type="ECO:0000313" key="4">
    <source>
        <dbReference type="Proteomes" id="UP000827721"/>
    </source>
</evidence>
<organism evidence="3 4">
    <name type="scientific">Xanthoceras sorbifolium</name>
    <dbReference type="NCBI Taxonomy" id="99658"/>
    <lineage>
        <taxon>Eukaryota</taxon>
        <taxon>Viridiplantae</taxon>
        <taxon>Streptophyta</taxon>
        <taxon>Embryophyta</taxon>
        <taxon>Tracheophyta</taxon>
        <taxon>Spermatophyta</taxon>
        <taxon>Magnoliopsida</taxon>
        <taxon>eudicotyledons</taxon>
        <taxon>Gunneridae</taxon>
        <taxon>Pentapetalae</taxon>
        <taxon>rosids</taxon>
        <taxon>malvids</taxon>
        <taxon>Sapindales</taxon>
        <taxon>Sapindaceae</taxon>
        <taxon>Xanthoceroideae</taxon>
        <taxon>Xanthoceras</taxon>
    </lineage>
</organism>
<dbReference type="Pfam" id="PF13662">
    <property type="entry name" value="Toprim_4"/>
    <property type="match status" value="2"/>
</dbReference>
<dbReference type="Pfam" id="PF03796">
    <property type="entry name" value="DnaB_C"/>
    <property type="match status" value="1"/>
</dbReference>
<feature type="domain" description="SF4 helicase" evidence="2">
    <location>
        <begin position="803"/>
        <end position="1077"/>
    </location>
</feature>
<evidence type="ECO:0000259" key="1">
    <source>
        <dbReference type="PROSITE" id="PS50880"/>
    </source>
</evidence>
<evidence type="ECO:0000259" key="2">
    <source>
        <dbReference type="PROSITE" id="PS51199"/>
    </source>
</evidence>
<dbReference type="InterPro" id="IPR006171">
    <property type="entry name" value="TOPRIM_dom"/>
</dbReference>
<dbReference type="PROSITE" id="PS51199">
    <property type="entry name" value="SF4_HELICASE"/>
    <property type="match status" value="1"/>
</dbReference>
<name>A0ABQ8HVS1_9ROSI</name>
<protein>
    <submittedName>
        <fullName evidence="3">Uncharacterized protein</fullName>
    </submittedName>
</protein>
<feature type="domain" description="Toprim" evidence="1">
    <location>
        <begin position="228"/>
        <end position="327"/>
    </location>
</feature>
<comment type="caution">
    <text evidence="3">The sequence shown here is derived from an EMBL/GenBank/DDBJ whole genome shotgun (WGS) entry which is preliminary data.</text>
</comment>
<accession>A0ABQ8HVS1</accession>
<reference evidence="3 4" key="1">
    <citation type="submission" date="2021-02" db="EMBL/GenBank/DDBJ databases">
        <title>Plant Genome Project.</title>
        <authorList>
            <person name="Zhang R.-G."/>
        </authorList>
    </citation>
    <scope>NUCLEOTIDE SEQUENCE [LARGE SCALE GENOMIC DNA]</scope>
    <source>
        <tissue evidence="3">Leaves</tissue>
    </source>
</reference>
<dbReference type="SUPFAM" id="SSF56731">
    <property type="entry name" value="DNA primase core"/>
    <property type="match status" value="2"/>
</dbReference>
<sequence>MLQQLEEGNNAEITKLMEIKHKLQVVGIDCDDSCIPGRYNRLFCPKCNGGQSVERSLSLHIVQDGPGSNNVRRVMLSRQMTKNGLGLEPLGGKACELTTLFIPRNSIVGLLGFFLSVELYYIRGLDKLIAYFAERMISEATLHRNSVMQLSGDQVVIAFPYKKDGVPVGCKYRTVEKNFWQRDSNILGDSEEVVYWCNGKMKPPSIVLEVEKGTEKWLYGLDDINEAAEIIIVEGEIDKLAVEEAGFRNCVSVPCGAPSKVSVRELPPWEKDTGYQYLWNCKEYLDKVSRVILATDGDQPGQALAEELARRLGKDRHLFHTCKRLVPLSASKSINNNNPLNLKTTNGRLSYTSPANLPIPDYSEGKTLPLTILKLKLKGLGIDMDRCAAGVENRLLCPVYMPALSTIYPKMLLLMPCNSKIKPSVLLSMQFSCGMRVCIYLIKIQALNFKWDFESLNGKAWTLIHCKGGDSEEQSLSLSIDRDGMDVFSSKMWMEGQHKSLSRQQVIKFKFQPNFQSEDSKTYHRGESEIGTTLRSERLITRKTLERNHVMQKRYGDDEVAIAFTYRRKEKLSNCKYRDITKRFWQLELLLEISSFGNSPDCKMHLSTGSKYATHSDIQSDQGIFITMLLSQEKDAEKILYGLDDIEGASDIIIVEGEIDKLSMEEAGIYNCVSVLMEHLLQFLKRICHLKIRCYVDTKYQYLWNCKDYLMKASRIILATDGDLPGQALSEELARRLGRERCWRVRWPKKNGVDNFKDANEVLMYLGADALKEVVDNAELYPIKGLFNFRDFFDEIDAYFHRTVGDEFGISTGWRALDSLYNVVPGELTIVTGVPNSGKSEWIDALICNINESVGWKFALCSMENKVREHARKLLEKHLKKPFFNASYGQSVERMTAEEFEQGKEWLSDTFSLIRCENDSLPSISWVLDLAKAAVLRHGVRGLIIDPYNELDHQRPVSQTETEYVSQILTKIKRFALHHSCHVWFVAHPRQLHQWVGGPPNLYDISGSAHFINKCDNGIVVHRNRDPEAGPMDRVQVGIVSEVCVRKVRNKVAGTIGDAFLSYNRVTVDFASIWGVSYPMDVVASGLISKYGVHDVHLTYSNHFHINAWGIFRSTYACAHMPIEVFLASLFRHYWLVMILEFLVLERVLVCIVCKSKVIILI</sequence>
<dbReference type="PROSITE" id="PS50880">
    <property type="entry name" value="TOPRIM"/>
    <property type="match status" value="2"/>
</dbReference>
<dbReference type="CDD" id="cd01029">
    <property type="entry name" value="TOPRIM_primases"/>
    <property type="match status" value="2"/>
</dbReference>
<keyword evidence="4" id="KW-1185">Reference proteome</keyword>
<dbReference type="InterPro" id="IPR027417">
    <property type="entry name" value="P-loop_NTPase"/>
</dbReference>
<dbReference type="EMBL" id="JAFEMO010000006">
    <property type="protein sequence ID" value="KAH7568477.1"/>
    <property type="molecule type" value="Genomic_DNA"/>
</dbReference>
<dbReference type="SMART" id="SM00493">
    <property type="entry name" value="TOPRIM"/>
    <property type="match status" value="2"/>
</dbReference>
<proteinExistence type="predicted"/>
<dbReference type="PANTHER" id="PTHR12873">
    <property type="entry name" value="T7-LIKE MITOCHONDRIAL DNA HELICASE"/>
    <property type="match status" value="1"/>
</dbReference>
<dbReference type="SUPFAM" id="SSF52540">
    <property type="entry name" value="P-loop containing nucleoside triphosphate hydrolases"/>
    <property type="match status" value="1"/>
</dbReference>
<dbReference type="InterPro" id="IPR027032">
    <property type="entry name" value="Twinkle-like"/>
</dbReference>
<dbReference type="Gene3D" id="3.40.1360.10">
    <property type="match status" value="2"/>
</dbReference>
<dbReference type="InterPro" id="IPR034154">
    <property type="entry name" value="TOPRIM_DnaG/twinkle"/>
</dbReference>
<gene>
    <name evidence="3" type="ORF">JRO89_XS06G0005100</name>
</gene>
<dbReference type="Proteomes" id="UP000827721">
    <property type="component" value="Unassembled WGS sequence"/>
</dbReference>
<dbReference type="InterPro" id="IPR007694">
    <property type="entry name" value="DNA_helicase_DnaB-like_C"/>
</dbReference>
<feature type="domain" description="Toprim" evidence="1">
    <location>
        <begin position="650"/>
        <end position="771"/>
    </location>
</feature>
<dbReference type="PANTHER" id="PTHR12873:SF0">
    <property type="entry name" value="TWINKLE MTDNA HELICASE"/>
    <property type="match status" value="1"/>
</dbReference>
<dbReference type="Gene3D" id="3.40.50.300">
    <property type="entry name" value="P-loop containing nucleotide triphosphate hydrolases"/>
    <property type="match status" value="1"/>
</dbReference>